<organism evidence="4 5">
    <name type="scientific">Pseudonocardia ailaonensis</name>
    <dbReference type="NCBI Taxonomy" id="367279"/>
    <lineage>
        <taxon>Bacteria</taxon>
        <taxon>Bacillati</taxon>
        <taxon>Actinomycetota</taxon>
        <taxon>Actinomycetes</taxon>
        <taxon>Pseudonocardiales</taxon>
        <taxon>Pseudonocardiaceae</taxon>
        <taxon>Pseudonocardia</taxon>
    </lineage>
</organism>
<proteinExistence type="inferred from homology"/>
<dbReference type="SUPFAM" id="SSF51735">
    <property type="entry name" value="NAD(P)-binding Rossmann-fold domains"/>
    <property type="match status" value="1"/>
</dbReference>
<comment type="caution">
    <text evidence="4">The sequence shown here is derived from an EMBL/GenBank/DDBJ whole genome shotgun (WGS) entry which is preliminary data.</text>
</comment>
<dbReference type="PANTHER" id="PTHR42760">
    <property type="entry name" value="SHORT-CHAIN DEHYDROGENASES/REDUCTASES FAMILY MEMBER"/>
    <property type="match status" value="1"/>
</dbReference>
<evidence type="ECO:0000313" key="5">
    <source>
        <dbReference type="Proteomes" id="UP001500449"/>
    </source>
</evidence>
<reference evidence="4 5" key="1">
    <citation type="journal article" date="2019" name="Int. J. Syst. Evol. Microbiol.">
        <title>The Global Catalogue of Microorganisms (GCM) 10K type strain sequencing project: providing services to taxonomists for standard genome sequencing and annotation.</title>
        <authorList>
            <consortium name="The Broad Institute Genomics Platform"/>
            <consortium name="The Broad Institute Genome Sequencing Center for Infectious Disease"/>
            <person name="Wu L."/>
            <person name="Ma J."/>
        </authorList>
    </citation>
    <scope>NUCLEOTIDE SEQUENCE [LARGE SCALE GENOMIC DNA]</scope>
    <source>
        <strain evidence="4 5">JCM 16009</strain>
    </source>
</reference>
<dbReference type="CDD" id="cd05233">
    <property type="entry name" value="SDR_c"/>
    <property type="match status" value="1"/>
</dbReference>
<dbReference type="InterPro" id="IPR002347">
    <property type="entry name" value="SDR_fam"/>
</dbReference>
<dbReference type="PROSITE" id="PS00061">
    <property type="entry name" value="ADH_SHORT"/>
    <property type="match status" value="1"/>
</dbReference>
<dbReference type="SMART" id="SM00822">
    <property type="entry name" value="PKS_KR"/>
    <property type="match status" value="1"/>
</dbReference>
<evidence type="ECO:0000313" key="4">
    <source>
        <dbReference type="EMBL" id="GAA1864898.1"/>
    </source>
</evidence>
<dbReference type="Proteomes" id="UP001500449">
    <property type="component" value="Unassembled WGS sequence"/>
</dbReference>
<keyword evidence="5" id="KW-1185">Reference proteome</keyword>
<dbReference type="EMBL" id="BAAAQK010000019">
    <property type="protein sequence ID" value="GAA1864898.1"/>
    <property type="molecule type" value="Genomic_DNA"/>
</dbReference>
<dbReference type="InterPro" id="IPR057326">
    <property type="entry name" value="KR_dom"/>
</dbReference>
<gene>
    <name evidence="4" type="ORF">GCM10009836_51510</name>
</gene>
<dbReference type="InterPro" id="IPR036291">
    <property type="entry name" value="NAD(P)-bd_dom_sf"/>
</dbReference>
<dbReference type="Pfam" id="PF13561">
    <property type="entry name" value="adh_short_C2"/>
    <property type="match status" value="1"/>
</dbReference>
<dbReference type="RefSeq" id="WP_344422235.1">
    <property type="nucleotide sequence ID" value="NZ_BAAAQK010000019.1"/>
</dbReference>
<accession>A0ABN2NEP7</accession>
<feature type="domain" description="Ketoreductase" evidence="3">
    <location>
        <begin position="10"/>
        <end position="192"/>
    </location>
</feature>
<evidence type="ECO:0000256" key="2">
    <source>
        <dbReference type="ARBA" id="ARBA00023002"/>
    </source>
</evidence>
<evidence type="ECO:0000259" key="3">
    <source>
        <dbReference type="SMART" id="SM00822"/>
    </source>
</evidence>
<name>A0ABN2NEP7_9PSEU</name>
<dbReference type="Gene3D" id="3.40.50.720">
    <property type="entry name" value="NAD(P)-binding Rossmann-like Domain"/>
    <property type="match status" value="1"/>
</dbReference>
<keyword evidence="2" id="KW-0560">Oxidoreductase</keyword>
<dbReference type="PANTHER" id="PTHR42760:SF133">
    <property type="entry name" value="3-OXOACYL-[ACYL-CARRIER-PROTEIN] REDUCTASE"/>
    <property type="match status" value="1"/>
</dbReference>
<dbReference type="InterPro" id="IPR020904">
    <property type="entry name" value="Sc_DH/Rdtase_CS"/>
</dbReference>
<dbReference type="PRINTS" id="PR00080">
    <property type="entry name" value="SDRFAMILY"/>
</dbReference>
<evidence type="ECO:0000256" key="1">
    <source>
        <dbReference type="ARBA" id="ARBA00006484"/>
    </source>
</evidence>
<protein>
    <submittedName>
        <fullName evidence="4">SDR family NAD(P)-dependent oxidoreductase</fullName>
    </submittedName>
</protein>
<sequence>MADPFDLSGRTAVVTGGSRGIGAGIVELFVQHGATVAFCHRDDDANAAALCARLDPDGTGRVVSRSCDVADVAEVDALAAWAAETVGHVDIVVTSAGVGGGDLPFTEIDPGEWDRVVGVNLRGTYLVARAFYEPMRQRGAGRIITISSQLAYKGGVGLAHYCASKAGVVGLTRALALEAAPFGVLVNGIAPGPVDTALLNGHSDGWLRDKKASLPLGRVGQVEEIAPTALLLASEAGSNYVGQTLSPNGGDVLL</sequence>
<dbReference type="PRINTS" id="PR00081">
    <property type="entry name" value="GDHRDH"/>
</dbReference>
<comment type="similarity">
    <text evidence="1">Belongs to the short-chain dehydrogenases/reductases (SDR) family.</text>
</comment>